<dbReference type="Pfam" id="PF00940">
    <property type="entry name" value="RNA_pol"/>
    <property type="match status" value="1"/>
</dbReference>
<dbReference type="InterPro" id="IPR043502">
    <property type="entry name" value="DNA/RNA_pol_sf"/>
</dbReference>
<dbReference type="PROSITE" id="PS00489">
    <property type="entry name" value="RNA_POL_PHAGE_2"/>
    <property type="match status" value="1"/>
</dbReference>
<keyword evidence="5 8" id="KW-0548">Nucleotidyltransferase</keyword>
<comment type="function">
    <text evidence="8">DNA-dependent RNA polymerase catalyzes the transcription of DNA into RNA using the four ribonucleoside triphosphates as substrates.</text>
</comment>
<dbReference type="InterPro" id="IPR037159">
    <property type="entry name" value="RNA_POL_N_sf"/>
</dbReference>
<dbReference type="PANTHER" id="PTHR10102">
    <property type="entry name" value="DNA-DIRECTED RNA POLYMERASE, MITOCHONDRIAL"/>
    <property type="match status" value="1"/>
</dbReference>
<dbReference type="SMART" id="SM01311">
    <property type="entry name" value="RPOL_N"/>
    <property type="match status" value="1"/>
</dbReference>
<comment type="caution">
    <text evidence="10">The sequence shown here is derived from an EMBL/GenBank/DDBJ whole genome shotgun (WGS) entry which is preliminary data.</text>
</comment>
<dbReference type="InterPro" id="IPR002092">
    <property type="entry name" value="DNA-dir_Rpol_phage-type"/>
</dbReference>
<dbReference type="Gene3D" id="1.10.1320.10">
    <property type="entry name" value="DNA-directed RNA polymerase, N-terminal domain"/>
    <property type="match status" value="1"/>
</dbReference>
<evidence type="ECO:0000256" key="2">
    <source>
        <dbReference type="ARBA" id="ARBA00012418"/>
    </source>
</evidence>
<comment type="catalytic activity">
    <reaction evidence="7 8">
        <text>RNA(n) + a ribonucleoside 5'-triphosphate = RNA(n+1) + diphosphate</text>
        <dbReference type="Rhea" id="RHEA:21248"/>
        <dbReference type="Rhea" id="RHEA-COMP:14527"/>
        <dbReference type="Rhea" id="RHEA-COMP:17342"/>
        <dbReference type="ChEBI" id="CHEBI:33019"/>
        <dbReference type="ChEBI" id="CHEBI:61557"/>
        <dbReference type="ChEBI" id="CHEBI:140395"/>
        <dbReference type="EC" id="2.7.7.6"/>
    </reaction>
</comment>
<accession>A0ABR2YHS6</accession>
<evidence type="ECO:0000256" key="4">
    <source>
        <dbReference type="ARBA" id="ARBA00022679"/>
    </source>
</evidence>
<dbReference type="EMBL" id="JALJOT010000011">
    <property type="protein sequence ID" value="KAK9905714.1"/>
    <property type="molecule type" value="Genomic_DNA"/>
</dbReference>
<dbReference type="PROSITE" id="PS00900">
    <property type="entry name" value="RNA_POL_PHAGE_1"/>
    <property type="match status" value="1"/>
</dbReference>
<evidence type="ECO:0000313" key="10">
    <source>
        <dbReference type="EMBL" id="KAK9905714.1"/>
    </source>
</evidence>
<dbReference type="InterPro" id="IPR046950">
    <property type="entry name" value="DNA-dir_Rpol_C_phage-type"/>
</dbReference>
<dbReference type="EC" id="2.7.7.6" evidence="2 8"/>
<dbReference type="Gene3D" id="1.10.150.20">
    <property type="entry name" value="5' to 3' exonuclease, C-terminal subdomain"/>
    <property type="match status" value="1"/>
</dbReference>
<feature type="domain" description="DNA-directed RNA polymerase N-terminal" evidence="9">
    <location>
        <begin position="133"/>
        <end position="545"/>
    </location>
</feature>
<keyword evidence="3 8" id="KW-0240">DNA-directed RNA polymerase</keyword>
<reference evidence="10 11" key="1">
    <citation type="journal article" date="2024" name="Nat. Commun.">
        <title>Phylogenomics reveals the evolutionary origins of lichenization in chlorophyte algae.</title>
        <authorList>
            <person name="Puginier C."/>
            <person name="Libourel C."/>
            <person name="Otte J."/>
            <person name="Skaloud P."/>
            <person name="Haon M."/>
            <person name="Grisel S."/>
            <person name="Petersen M."/>
            <person name="Berrin J.G."/>
            <person name="Delaux P.M."/>
            <person name="Dal Grande F."/>
            <person name="Keller J."/>
        </authorList>
    </citation>
    <scope>NUCLEOTIDE SEQUENCE [LARGE SCALE GENOMIC DNA]</scope>
    <source>
        <strain evidence="10 11">SAG 216-7</strain>
    </source>
</reference>
<dbReference type="Pfam" id="PF14700">
    <property type="entry name" value="RPOL_N"/>
    <property type="match status" value="1"/>
</dbReference>
<sequence>MLRHFTAGQSWSRLFSFLQPGAAILQESDPCRARGILSCSRLFSAAPVAEEELHQESEEAAAAHKAVHERLVFELFGIREKVRENFSVSASDKPQRIRQRDEPYLYITPLRELLQVMHGSSKEEEGAMLRRWERQIDSETGTLRKTVERYKESVKDMIARGESASLPAARRLILRWFEPLRDAIHREQQTIILKDDKNVTGRHVYGPFLLLLTPDEMAVITLHTAIMAMVTGDRQQQYPSLGHRRGMAGQNTVTSIAADIGRAVQNQVSLAQLRVRVDMENSKRNLVLDRLEKIVGKDVYKTLRKGSSAQVLKDETVREKFDSGLAVIRASTDLPDDAREWLESLEGLTIQARLDEMRLRYKVDKGNTKKIMRNGRIKLSQAERKLWETADWTQVDHIKIGTALLNLLLRSATITVDNPEYGKFGASEDELKSMEAPAFVHRVDTIWLGRGNMRRVGKIVCHDKVLHLLENMQQIGDLLMPKYKPMLIPPVPWRAHDSGGHLVTRTSILRMYHRSEAHMHALDAAQERVPHGMAKVFEAMTTVGELPWTINKPVLDVVERAWAAQMRICNFPLMGKYDKPKEMSTSQRFRTQRHGGQLQLLLTGEETNTEMRARKYFNGQLTKKIREKHSMRCDLNLKLGVAREFRDEGRFYFPHNLDFRGRAYPIHPHLNHMGQDVCRGILTFADARPLGPDGLGWLYVMIANSWGQKVDKLDFEGRRQFVRSNLEAVLDSAERPLDGHRWWTRAEKPWQALAACMEVRDALASGNPAAFLSRLPVQMDGSCNGLQHYAALGRDRSGGSAVNLRPASRPQDVYGEIAATVTDAVAAEAANGVPEAIALQGHISRKLVKQTVMTSVYGVTFIGARVQIQNRLLERGWADNDVLYHCSNYAAKMALQGLEDKFDKAIGIMRWLGQCAAVVAGDNHAMTWHTPLGFPVMQPYRERYPHVIQTVLQKVVLQQEKGTLPVLKRRQRTAFPPNYIHSLDSTHMMMTALACKQEGVAFAGVHDSFWTHAGDVPVLARQLRRTFLQLHSQPLLQQLLGELQTRHPNLVHQFPKLPETGELDLNEILDAEYFFS</sequence>
<dbReference type="Proteomes" id="UP001491310">
    <property type="component" value="Unassembled WGS sequence"/>
</dbReference>
<evidence type="ECO:0000256" key="6">
    <source>
        <dbReference type="ARBA" id="ARBA00023163"/>
    </source>
</evidence>
<keyword evidence="6 8" id="KW-0804">Transcription</keyword>
<dbReference type="PANTHER" id="PTHR10102:SF0">
    <property type="entry name" value="DNA-DIRECTED RNA POLYMERASE, MITOCHONDRIAL"/>
    <property type="match status" value="1"/>
</dbReference>
<proteinExistence type="inferred from homology"/>
<comment type="similarity">
    <text evidence="1 8">Belongs to the phage and mitochondrial RNA polymerase family.</text>
</comment>
<evidence type="ECO:0000256" key="3">
    <source>
        <dbReference type="ARBA" id="ARBA00022478"/>
    </source>
</evidence>
<dbReference type="InterPro" id="IPR029262">
    <property type="entry name" value="RPOL_N"/>
</dbReference>
<name>A0ABR2YHS6_9CHLO</name>
<dbReference type="SUPFAM" id="SSF56672">
    <property type="entry name" value="DNA/RNA polymerases"/>
    <property type="match status" value="1"/>
</dbReference>
<organism evidence="10 11">
    <name type="scientific">Coccomyxa subellipsoidea</name>
    <dbReference type="NCBI Taxonomy" id="248742"/>
    <lineage>
        <taxon>Eukaryota</taxon>
        <taxon>Viridiplantae</taxon>
        <taxon>Chlorophyta</taxon>
        <taxon>core chlorophytes</taxon>
        <taxon>Trebouxiophyceae</taxon>
        <taxon>Trebouxiophyceae incertae sedis</taxon>
        <taxon>Coccomyxaceae</taxon>
        <taxon>Coccomyxa</taxon>
    </lineage>
</organism>
<evidence type="ECO:0000256" key="1">
    <source>
        <dbReference type="ARBA" id="ARBA00009493"/>
    </source>
</evidence>
<keyword evidence="11" id="KW-1185">Reference proteome</keyword>
<gene>
    <name evidence="10" type="ORF">WJX75_004994</name>
</gene>
<keyword evidence="4 8" id="KW-0808">Transferase</keyword>
<evidence type="ECO:0000256" key="5">
    <source>
        <dbReference type="ARBA" id="ARBA00022695"/>
    </source>
</evidence>
<evidence type="ECO:0000256" key="7">
    <source>
        <dbReference type="ARBA" id="ARBA00048552"/>
    </source>
</evidence>
<evidence type="ECO:0000313" key="11">
    <source>
        <dbReference type="Proteomes" id="UP001491310"/>
    </source>
</evidence>
<protein>
    <recommendedName>
        <fullName evidence="2 8">DNA-directed RNA polymerase</fullName>
        <ecNumber evidence="2 8">2.7.7.6</ecNumber>
    </recommendedName>
</protein>
<evidence type="ECO:0000256" key="8">
    <source>
        <dbReference type="RuleBase" id="RU003805"/>
    </source>
</evidence>
<evidence type="ECO:0000259" key="9">
    <source>
        <dbReference type="SMART" id="SM01311"/>
    </source>
</evidence>
<dbReference type="Gene3D" id="1.10.287.280">
    <property type="match status" value="1"/>
</dbReference>